<feature type="transmembrane region" description="Helical" evidence="1">
    <location>
        <begin position="6"/>
        <end position="26"/>
    </location>
</feature>
<keyword evidence="1" id="KW-0472">Membrane</keyword>
<sequence length="68" mass="7326">MALIGALFITLIVGVVVFMCLGLPYIAIGFGGPTRSNVSCLIIGLILSAFMVYGWWHYVGSNIHFSFG</sequence>
<evidence type="ECO:0000313" key="3">
    <source>
        <dbReference type="Proteomes" id="UP000241925"/>
    </source>
</evidence>
<accession>A0A2L1IW26</accession>
<protein>
    <recommendedName>
        <fullName evidence="4">Transmembrane protein</fullName>
    </recommendedName>
</protein>
<evidence type="ECO:0000256" key="1">
    <source>
        <dbReference type="SAM" id="Phobius"/>
    </source>
</evidence>
<keyword evidence="3" id="KW-1185">Reference proteome</keyword>
<dbReference type="Proteomes" id="UP000241925">
    <property type="component" value="Segment"/>
</dbReference>
<dbReference type="EMBL" id="MG757153">
    <property type="protein sequence ID" value="AVD99345.1"/>
    <property type="molecule type" value="Genomic_DNA"/>
</dbReference>
<keyword evidence="1" id="KW-1133">Transmembrane helix</keyword>
<reference evidence="2 3" key="1">
    <citation type="submission" date="2018-01" db="EMBL/GenBank/DDBJ databases">
        <authorList>
            <person name="Grinwald M.F."/>
            <person name="Tasoff P."/>
            <person name="Simpson K.F."/>
            <person name="Vasser A."/>
            <person name="Shaffer C.D."/>
            <person name="Weston-Hafer K.A."/>
            <person name="Russell D.A."/>
            <person name="Pope W.H."/>
            <person name="Jacobs-Sera D."/>
            <person name="Hendrix R.W."/>
            <person name="Hatfull G.F."/>
        </authorList>
    </citation>
    <scope>NUCLEOTIDE SEQUENCE [LARGE SCALE GENOMIC DNA]</scope>
</reference>
<keyword evidence="1" id="KW-0812">Transmembrane</keyword>
<gene>
    <name evidence="2" type="ORF">SEA_BILLNYE_173</name>
</gene>
<evidence type="ECO:0008006" key="4">
    <source>
        <dbReference type="Google" id="ProtNLM"/>
    </source>
</evidence>
<feature type="transmembrane region" description="Helical" evidence="1">
    <location>
        <begin position="38"/>
        <end position="58"/>
    </location>
</feature>
<organism evidence="2 3">
    <name type="scientific">Streptomyces phage BillNye</name>
    <dbReference type="NCBI Taxonomy" id="2079426"/>
    <lineage>
        <taxon>Viruses</taxon>
        <taxon>Duplodnaviria</taxon>
        <taxon>Heunggongvirae</taxon>
        <taxon>Uroviricota</taxon>
        <taxon>Caudoviricetes</taxon>
        <taxon>Stanwilliamsviridae</taxon>
        <taxon>Loccivirinae</taxon>
        <taxon>Wilnyevirus</taxon>
        <taxon>Wilnyevirus billnye</taxon>
    </lineage>
</organism>
<name>A0A2L1IW26_9CAUD</name>
<proteinExistence type="predicted"/>
<evidence type="ECO:0000313" key="2">
    <source>
        <dbReference type="EMBL" id="AVD99345.1"/>
    </source>
</evidence>